<evidence type="ECO:0000256" key="4">
    <source>
        <dbReference type="ARBA" id="ARBA00023136"/>
    </source>
</evidence>
<gene>
    <name evidence="6" type="ORF">GCM10010923_18320</name>
</gene>
<dbReference type="EMBL" id="BMID01000001">
    <property type="protein sequence ID" value="GGA08426.1"/>
    <property type="molecule type" value="Genomic_DNA"/>
</dbReference>
<comment type="subcellular location">
    <subcellularLocation>
        <location evidence="1">Membrane</location>
        <topology evidence="1">Single-pass membrane protein</topology>
    </subcellularLocation>
</comment>
<evidence type="ECO:0000256" key="2">
    <source>
        <dbReference type="ARBA" id="ARBA00022692"/>
    </source>
</evidence>
<keyword evidence="3" id="KW-1133">Transmembrane helix</keyword>
<feature type="domain" description="Translocation and assembly module TamB C-terminal" evidence="5">
    <location>
        <begin position="1026"/>
        <end position="1371"/>
    </location>
</feature>
<keyword evidence="4" id="KW-0472">Membrane</keyword>
<evidence type="ECO:0000256" key="3">
    <source>
        <dbReference type="ARBA" id="ARBA00022989"/>
    </source>
</evidence>
<sequence>MVTLGALVLAVIAALAVLNSPFGQRFVADRIAEIAPASGLQIEIGRIDGDLYGEATLHDVVLSDPKGKFLEIPLVELDWRPFSWFTSGLDVRKLVAYRGTFLRSPELLPGDEDAPILPDFDIRVDRLELVDFTAAAGVIGSESQVVNAVLKADIRDGRAYVDARADISGEDNLAFLLDSEPDADRYNLRLDYNAPAGGFLAGLAGAREDLRVQVFGDGTWERWTGGIFATQADERLAAIRFTKQGETYELLGQVDPRDNLTGLPSRALGRTVSLRAVGSLADSVLEGSAQIAGAAVRGVAEGAIDLADNRFDDLALDARLTDPNLLSDSVAFEDTILSATLDGAFRDLEIEHALSVGRIAAGDYVLEGLTQSGTATWDGTRLVVPLEARAQRIVTGLAQVDPRLDPVVAAGTLTYTGGRLLSDDLALRAPGLSADLQLRGDIGSGTYRLTGPARANGLAIDNIGRAGGRARIDLQIGGARAWTLSATLDGAITEVANATLANLAGPRLDFDGNVLLGAGLPILFDDFALKAEKLSLTASGRRLANGNTELAGDGRHVQYGPFTFDARLDDAGPVAELVFADPLPAAGLKDVRVALSPIEDGFDIQTSGNSLLGPFSGDLDLFAPEGGPLRIEVAELTVADTRGEGTVEIEDGIARGMIGLTGGGLTGNIQLMPLEGNQSFSANLRAANASFGGETPVRIARGTVEARGVLAEDASSIDAEIDLAGVSRGNLFLGRAEADVALRNGRGSLTGLVAGRRGSRFALNFDGRVAPERVALALQGTYAGRRIAMPRRAVLNRLDGGGWELERSQISYAGGSVIASGRFGAANGTRLDLALDELPLNITDIAVADLGLGGQISGLVNYEVGPNGIPVGNARVKVEGLSRAGLVVTSRPIDLFLAADLSPTRLETRALIREDGRTRGRLQGRIANLPGSGNLPDRLQRGALDAQLRYNGPASALWRLIAVELFDLTGPLEVAANFSGSLRDPSIAGSLASDDLRLQSALTGTDVDSIRVRGRFAGARLRIGRFSGRAPNGGTVSGSGFIDLSGLGERLPTIDLKLAADNARLLERDDLGATVTGPLRVVSDGNGGTIAGRLRIDRARWQLGAGPARERLPQIATREINGRADTAPPRRRSGPWRYLIDAVADNQIEVRGLGLDSEWAANIRLRGTVDAPQIYRQATLVRGTYSFAGARFELRETSRIDFTGSNPPNPRLSIVAENDGGAVDATVSITGTAQSPQIAFSSPSGLSDEEVLSRLLFGDSVTDISAPEALQLGAALASLRGGGGLDPINSLRSAIGLDRLRVVGSDPTIGRGTAVAVGKYFGDRFYAELITDGRGYSATELEFRITSWLSLLASISTISGQSLNLEARRDY</sequence>
<evidence type="ECO:0000313" key="6">
    <source>
        <dbReference type="EMBL" id="GGA08426.1"/>
    </source>
</evidence>
<evidence type="ECO:0000259" key="5">
    <source>
        <dbReference type="Pfam" id="PF04357"/>
    </source>
</evidence>
<reference evidence="7" key="1">
    <citation type="journal article" date="2019" name="Int. J. Syst. Evol. Microbiol.">
        <title>The Global Catalogue of Microorganisms (GCM) 10K type strain sequencing project: providing services to taxonomists for standard genome sequencing and annotation.</title>
        <authorList>
            <consortium name="The Broad Institute Genomics Platform"/>
            <consortium name="The Broad Institute Genome Sequencing Center for Infectious Disease"/>
            <person name="Wu L."/>
            <person name="Ma J."/>
        </authorList>
    </citation>
    <scope>NUCLEOTIDE SEQUENCE [LARGE SCALE GENOMIC DNA]</scope>
    <source>
        <strain evidence="7">CGMCC 1.15297</strain>
    </source>
</reference>
<keyword evidence="2" id="KW-0812">Transmembrane</keyword>
<dbReference type="Proteomes" id="UP000603317">
    <property type="component" value="Unassembled WGS sequence"/>
</dbReference>
<accession>A0ABQ1FFN0</accession>
<evidence type="ECO:0000313" key="7">
    <source>
        <dbReference type="Proteomes" id="UP000603317"/>
    </source>
</evidence>
<dbReference type="PANTHER" id="PTHR36985">
    <property type="entry name" value="TRANSLOCATION AND ASSEMBLY MODULE SUBUNIT TAMB"/>
    <property type="match status" value="1"/>
</dbReference>
<proteinExistence type="predicted"/>
<protein>
    <submittedName>
        <fullName evidence="6">Translocation/assembly module TamB</fullName>
    </submittedName>
</protein>
<organism evidence="6 7">
    <name type="scientific">Blastomonas marina</name>
    <dbReference type="NCBI Taxonomy" id="1867408"/>
    <lineage>
        <taxon>Bacteria</taxon>
        <taxon>Pseudomonadati</taxon>
        <taxon>Pseudomonadota</taxon>
        <taxon>Alphaproteobacteria</taxon>
        <taxon>Sphingomonadales</taxon>
        <taxon>Sphingomonadaceae</taxon>
        <taxon>Blastomonas</taxon>
    </lineage>
</organism>
<dbReference type="Pfam" id="PF04357">
    <property type="entry name" value="TamB"/>
    <property type="match status" value="1"/>
</dbReference>
<dbReference type="PANTHER" id="PTHR36985:SF1">
    <property type="entry name" value="TRANSLOCATION AND ASSEMBLY MODULE SUBUNIT TAMB"/>
    <property type="match status" value="1"/>
</dbReference>
<dbReference type="InterPro" id="IPR007452">
    <property type="entry name" value="TamB_C"/>
</dbReference>
<keyword evidence="7" id="KW-1185">Reference proteome</keyword>
<evidence type="ECO:0000256" key="1">
    <source>
        <dbReference type="ARBA" id="ARBA00004167"/>
    </source>
</evidence>
<name>A0ABQ1FFN0_9SPHN</name>
<comment type="caution">
    <text evidence="6">The sequence shown here is derived from an EMBL/GenBank/DDBJ whole genome shotgun (WGS) entry which is preliminary data.</text>
</comment>